<evidence type="ECO:0008006" key="4">
    <source>
        <dbReference type="Google" id="ProtNLM"/>
    </source>
</evidence>
<protein>
    <recommendedName>
        <fullName evidence="4">DUF2029 domain-containing protein</fullName>
    </recommendedName>
</protein>
<dbReference type="Proteomes" id="UP001595604">
    <property type="component" value="Unassembled WGS sequence"/>
</dbReference>
<feature type="transmembrane region" description="Helical" evidence="1">
    <location>
        <begin position="67"/>
        <end position="85"/>
    </location>
</feature>
<evidence type="ECO:0000313" key="3">
    <source>
        <dbReference type="Proteomes" id="UP001595604"/>
    </source>
</evidence>
<feature type="transmembrane region" description="Helical" evidence="1">
    <location>
        <begin position="191"/>
        <end position="213"/>
    </location>
</feature>
<evidence type="ECO:0000313" key="2">
    <source>
        <dbReference type="EMBL" id="MFC3175301.1"/>
    </source>
</evidence>
<feature type="transmembrane region" description="Helical" evidence="1">
    <location>
        <begin position="225"/>
        <end position="247"/>
    </location>
</feature>
<keyword evidence="1" id="KW-0812">Transmembrane</keyword>
<feature type="transmembrane region" description="Helical" evidence="1">
    <location>
        <begin position="101"/>
        <end position="121"/>
    </location>
</feature>
<proteinExistence type="predicted"/>
<keyword evidence="1" id="KW-1133">Transmembrane helix</keyword>
<evidence type="ECO:0000256" key="1">
    <source>
        <dbReference type="SAM" id="Phobius"/>
    </source>
</evidence>
<comment type="caution">
    <text evidence="2">The sequence shown here is derived from an EMBL/GenBank/DDBJ whole genome shotgun (WGS) entry which is preliminary data.</text>
</comment>
<keyword evidence="3" id="KW-1185">Reference proteome</keyword>
<sequence length="595" mass="63685">MRGLPAMADADGVQNESDPVGTLRRATLATLLLLVSTALGALLIFPSPRYPGNLLYLTELCARRQDIPVALGLAGLFVASGLLRAHPPAARAMAEASGRRVAILVAGLVLGAWAIRVLVLFDHDFTRDEQMASFDAAIYGAGHLFWRLPEAVRPLYAPLNDLFLFPVPDHSAWVSNYLPVNAAIRAMLGKVIPPALVSPLLTGMAGLLLWRVARRIWPDDRATQAVVLLCLAGSSQVVLTGTATFAMTTHLALNLLWLACFLRGTRAGHAGAMITGLLATGIHQPVFHPLFVLPFLDLLHRRRQWRLLAGYIAAYAAIGAFWLAWPHWITAAIASGPGPGALAGPTGLVDRLFALVAIAPNLDALWVMAGNLLRFCTWQHALLVPLALVGARKLAGTDDLARALAGGVVLTVAAMTILLPPQGHGWGYRYLHGLIGSCCLLAGYGWRWLAARGAAPVRAFQAATLVSLVVLLPLHALMVRGFIAPFAEARQAVARTDADFVVFESGRIPFDHNFVSNRPDLGNRPLVLAGDVITPDGLAALCPRHSLAFADASEFAELSRYYEDPPRIGPGPAQIALRRAATKAGCRIVPFGRAD</sequence>
<feature type="transmembrane region" description="Helical" evidence="1">
    <location>
        <begin position="462"/>
        <end position="483"/>
    </location>
</feature>
<dbReference type="EMBL" id="JBHRTQ010000013">
    <property type="protein sequence ID" value="MFC3175301.1"/>
    <property type="molecule type" value="Genomic_DNA"/>
</dbReference>
<name>A0ABV7IVM9_9SPHN</name>
<accession>A0ABV7IVM9</accession>
<feature type="transmembrane region" description="Helical" evidence="1">
    <location>
        <begin position="430"/>
        <end position="450"/>
    </location>
</feature>
<feature type="transmembrane region" description="Helical" evidence="1">
    <location>
        <begin position="305"/>
        <end position="325"/>
    </location>
</feature>
<dbReference type="RefSeq" id="WP_379510680.1">
    <property type="nucleotide sequence ID" value="NZ_JBHRTQ010000013.1"/>
</dbReference>
<feature type="transmembrane region" description="Helical" evidence="1">
    <location>
        <begin position="26"/>
        <end position="47"/>
    </location>
</feature>
<organism evidence="2 3">
    <name type="scientific">Novosphingobium bradum</name>
    <dbReference type="NCBI Taxonomy" id="1737444"/>
    <lineage>
        <taxon>Bacteria</taxon>
        <taxon>Pseudomonadati</taxon>
        <taxon>Pseudomonadota</taxon>
        <taxon>Alphaproteobacteria</taxon>
        <taxon>Sphingomonadales</taxon>
        <taxon>Sphingomonadaceae</taxon>
        <taxon>Novosphingobium</taxon>
    </lineage>
</organism>
<keyword evidence="1" id="KW-0472">Membrane</keyword>
<feature type="transmembrane region" description="Helical" evidence="1">
    <location>
        <begin position="400"/>
        <end position="418"/>
    </location>
</feature>
<gene>
    <name evidence="2" type="ORF">ACFOD9_13650</name>
</gene>
<reference evidence="3" key="1">
    <citation type="journal article" date="2019" name="Int. J. Syst. Evol. Microbiol.">
        <title>The Global Catalogue of Microorganisms (GCM) 10K type strain sequencing project: providing services to taxonomists for standard genome sequencing and annotation.</title>
        <authorList>
            <consortium name="The Broad Institute Genomics Platform"/>
            <consortium name="The Broad Institute Genome Sequencing Center for Infectious Disease"/>
            <person name="Wu L."/>
            <person name="Ma J."/>
        </authorList>
    </citation>
    <scope>NUCLEOTIDE SEQUENCE [LARGE SCALE GENOMIC DNA]</scope>
    <source>
        <strain evidence="3">KCTC 42984</strain>
    </source>
</reference>
<feature type="transmembrane region" description="Helical" evidence="1">
    <location>
        <begin position="267"/>
        <end position="293"/>
    </location>
</feature>